<keyword evidence="3" id="KW-1185">Reference proteome</keyword>
<reference evidence="2 3" key="1">
    <citation type="submission" date="2020-04" db="EMBL/GenBank/DDBJ databases">
        <title>MicrobeNet Type strains.</title>
        <authorList>
            <person name="Nicholson A.C."/>
        </authorList>
    </citation>
    <scope>NUCLEOTIDE SEQUENCE [LARGE SCALE GENOMIC DNA]</scope>
    <source>
        <strain evidence="2 3">DSM 44445</strain>
    </source>
</reference>
<protein>
    <submittedName>
        <fullName evidence="2">Cupin domain-containing protein</fullName>
    </submittedName>
</protein>
<name>A0A7X6LXB6_9NOCA</name>
<proteinExistence type="predicted"/>
<comment type="caution">
    <text evidence="2">The sequence shown here is derived from an EMBL/GenBank/DDBJ whole genome shotgun (WGS) entry which is preliminary data.</text>
</comment>
<dbReference type="RefSeq" id="WP_040722915.1">
    <property type="nucleotide sequence ID" value="NZ_CAWPHS010000056.1"/>
</dbReference>
<dbReference type="Pfam" id="PF07883">
    <property type="entry name" value="Cupin_2"/>
    <property type="match status" value="1"/>
</dbReference>
<evidence type="ECO:0000259" key="1">
    <source>
        <dbReference type="Pfam" id="PF07883"/>
    </source>
</evidence>
<gene>
    <name evidence="2" type="ORF">HGA07_08975</name>
</gene>
<evidence type="ECO:0000313" key="3">
    <source>
        <dbReference type="Proteomes" id="UP000523447"/>
    </source>
</evidence>
<dbReference type="InterPro" id="IPR013096">
    <property type="entry name" value="Cupin_2"/>
</dbReference>
<sequence>MALFGREPGGYRSNPAPAVGTRSRIFARVRVGRWELVVRRTIVEPGGDSGWHYHDGTLFVLVTGSTLNHPGMDCVPVTYRPGRIFREPAGAAHAHTARNRSRKPLQLTVFYILPAGSPLSRPAPAPGCDRA</sequence>
<evidence type="ECO:0000313" key="2">
    <source>
        <dbReference type="EMBL" id="NKY85754.1"/>
    </source>
</evidence>
<dbReference type="Proteomes" id="UP000523447">
    <property type="component" value="Unassembled WGS sequence"/>
</dbReference>
<dbReference type="AlphaFoldDB" id="A0A7X6LXB6"/>
<dbReference type="Gene3D" id="2.60.120.10">
    <property type="entry name" value="Jelly Rolls"/>
    <property type="match status" value="1"/>
</dbReference>
<dbReference type="EMBL" id="JAAXPE010000006">
    <property type="protein sequence ID" value="NKY85754.1"/>
    <property type="molecule type" value="Genomic_DNA"/>
</dbReference>
<dbReference type="InterPro" id="IPR011051">
    <property type="entry name" value="RmlC_Cupin_sf"/>
</dbReference>
<dbReference type="SUPFAM" id="SSF51182">
    <property type="entry name" value="RmlC-like cupins"/>
    <property type="match status" value="1"/>
</dbReference>
<dbReference type="InterPro" id="IPR014710">
    <property type="entry name" value="RmlC-like_jellyroll"/>
</dbReference>
<accession>A0A7X6LXB6</accession>
<feature type="domain" description="Cupin type-2" evidence="1">
    <location>
        <begin position="41"/>
        <end position="110"/>
    </location>
</feature>
<organism evidence="2 3">
    <name type="scientific">Nocardia veterana</name>
    <dbReference type="NCBI Taxonomy" id="132249"/>
    <lineage>
        <taxon>Bacteria</taxon>
        <taxon>Bacillati</taxon>
        <taxon>Actinomycetota</taxon>
        <taxon>Actinomycetes</taxon>
        <taxon>Mycobacteriales</taxon>
        <taxon>Nocardiaceae</taxon>
        <taxon>Nocardia</taxon>
    </lineage>
</organism>